<dbReference type="EMBL" id="CP134879">
    <property type="protein sequence ID" value="WNM25238.1"/>
    <property type="molecule type" value="Genomic_DNA"/>
</dbReference>
<accession>A0AA96F8Q1</accession>
<dbReference type="InterPro" id="IPR006944">
    <property type="entry name" value="Phage/GTA_portal"/>
</dbReference>
<evidence type="ECO:0000313" key="2">
    <source>
        <dbReference type="Proteomes" id="UP001304125"/>
    </source>
</evidence>
<reference evidence="1 2" key="1">
    <citation type="submission" date="2023-09" db="EMBL/GenBank/DDBJ databases">
        <title>Demequina sp. a novel bacteria isolated from Capsicum annuum.</title>
        <authorList>
            <person name="Humaira Z."/>
            <person name="Lee J."/>
            <person name="Cho D."/>
        </authorList>
    </citation>
    <scope>NUCLEOTIDE SEQUENCE [LARGE SCALE GENOMIC DNA]</scope>
    <source>
        <strain evidence="1 2">OYTSA14</strain>
    </source>
</reference>
<protein>
    <submittedName>
        <fullName evidence="1">Phage portal protein</fullName>
    </submittedName>
</protein>
<dbReference type="Gene3D" id="3.30.1120.70">
    <property type="match status" value="1"/>
</dbReference>
<name>A0AA96F8Q1_9MICO</name>
<evidence type="ECO:0000313" key="1">
    <source>
        <dbReference type="EMBL" id="WNM25238.1"/>
    </source>
</evidence>
<organism evidence="1 2">
    <name type="scientific">Demequina capsici</name>
    <dbReference type="NCBI Taxonomy" id="3075620"/>
    <lineage>
        <taxon>Bacteria</taxon>
        <taxon>Bacillati</taxon>
        <taxon>Actinomycetota</taxon>
        <taxon>Actinomycetes</taxon>
        <taxon>Micrococcales</taxon>
        <taxon>Demequinaceae</taxon>
        <taxon>Demequina</taxon>
    </lineage>
</organism>
<dbReference type="Gene3D" id="1.20.1270.210">
    <property type="match status" value="1"/>
</dbReference>
<dbReference type="AlphaFoldDB" id="A0AA96F8Q1"/>
<dbReference type="Proteomes" id="UP001304125">
    <property type="component" value="Chromosome"/>
</dbReference>
<keyword evidence="2" id="KW-1185">Reference proteome</keyword>
<gene>
    <name evidence="1" type="ORF">RN606_03565</name>
</gene>
<dbReference type="Gene3D" id="3.40.140.120">
    <property type="match status" value="1"/>
</dbReference>
<dbReference type="RefSeq" id="WP_313500037.1">
    <property type="nucleotide sequence ID" value="NZ_CP134879.1"/>
</dbReference>
<dbReference type="Pfam" id="PF04860">
    <property type="entry name" value="Phage_portal"/>
    <property type="match status" value="1"/>
</dbReference>
<proteinExistence type="predicted"/>
<sequence>MGMGILDVLKLTPSSSLVNATAMVSPWTEGQLSTIVWSDVLGTDAVVPVTRAEAMRIPAVAKARNLIAATIMRLPLVAMRGGDRLPDADQPTWMYRTDGSVSPQMRNVWTIDDMLFYGASLWSVTRGADGTILTGERIPWDWWTITPDGAILVHNEAVKARDVLYFPSHTDPLLEAAATTIRAARDVNESVARRAASPVPVMEIHQNETDTPLSNDEAKALVTAYNAARRDPEGATVFTPSHITLNPHGDRADSGALTEARNASRLDIANHTGLPASMLEGTSAAASLTYVTTDGKRSELIEYGVLPWVTSFEARLSMDDVVARGLRSALDLDVLIATQQSATGAERQD</sequence>